<dbReference type="CDD" id="cd17535">
    <property type="entry name" value="REC_NarL-like"/>
    <property type="match status" value="1"/>
</dbReference>
<proteinExistence type="predicted"/>
<dbReference type="PROSITE" id="PS00622">
    <property type="entry name" value="HTH_LUXR_1"/>
    <property type="match status" value="1"/>
</dbReference>
<dbReference type="Pfam" id="PF00196">
    <property type="entry name" value="GerE"/>
    <property type="match status" value="1"/>
</dbReference>
<feature type="domain" description="Response regulatory" evidence="7">
    <location>
        <begin position="3"/>
        <end position="106"/>
    </location>
</feature>
<dbReference type="PROSITE" id="PS50110">
    <property type="entry name" value="RESPONSE_REGULATORY"/>
    <property type="match status" value="1"/>
</dbReference>
<dbReference type="InterPro" id="IPR058245">
    <property type="entry name" value="NreC/VraR/RcsB-like_REC"/>
</dbReference>
<dbReference type="InterPro" id="IPR016032">
    <property type="entry name" value="Sig_transdc_resp-reg_C-effctor"/>
</dbReference>
<dbReference type="EMBL" id="BAAAQD010000021">
    <property type="protein sequence ID" value="GAA1550287.1"/>
    <property type="molecule type" value="Genomic_DNA"/>
</dbReference>
<name>A0ABP4MUC6_9ACTN</name>
<evidence type="ECO:0000256" key="6">
    <source>
        <dbReference type="SAM" id="MobiDB-lite"/>
    </source>
</evidence>
<evidence type="ECO:0000256" key="5">
    <source>
        <dbReference type="PROSITE-ProRule" id="PRU00169"/>
    </source>
</evidence>
<evidence type="ECO:0000256" key="1">
    <source>
        <dbReference type="ARBA" id="ARBA00022553"/>
    </source>
</evidence>
<dbReference type="Pfam" id="PF00072">
    <property type="entry name" value="Response_reg"/>
    <property type="match status" value="1"/>
</dbReference>
<sequence length="201" mass="19947">MIRVAVAAEHAESRALFAALPGIDVVASVATGREAAEAVAAARPDVLVMDLRLPGLDAVVAGTAVLVLSMSDGAAQVFDAMLAGARGYLVKGVTQDEICHGIAAVAAGRAFFGPGVARRMLDHFAATDLSAKGLSAKERQVLELVAAGLPAATVATRLGLAAGTVAGYMSAIVTKLHGSSGWPPGPRAGRGGSAASPATPG</sequence>
<keyword evidence="1 5" id="KW-0597">Phosphoprotein</keyword>
<evidence type="ECO:0000256" key="2">
    <source>
        <dbReference type="ARBA" id="ARBA00023015"/>
    </source>
</evidence>
<dbReference type="SMART" id="SM00448">
    <property type="entry name" value="REC"/>
    <property type="match status" value="1"/>
</dbReference>
<evidence type="ECO:0000313" key="9">
    <source>
        <dbReference type="Proteomes" id="UP001501470"/>
    </source>
</evidence>
<keyword evidence="9" id="KW-1185">Reference proteome</keyword>
<protein>
    <submittedName>
        <fullName evidence="8">Response regulator transcription factor</fullName>
    </submittedName>
</protein>
<evidence type="ECO:0000313" key="8">
    <source>
        <dbReference type="EMBL" id="GAA1550287.1"/>
    </source>
</evidence>
<dbReference type="InterPro" id="IPR000792">
    <property type="entry name" value="Tscrpt_reg_LuxR_C"/>
</dbReference>
<gene>
    <name evidence="8" type="ORF">GCM10009827_083660</name>
</gene>
<evidence type="ECO:0000259" key="7">
    <source>
        <dbReference type="PROSITE" id="PS50110"/>
    </source>
</evidence>
<dbReference type="SUPFAM" id="SSF52172">
    <property type="entry name" value="CheY-like"/>
    <property type="match status" value="1"/>
</dbReference>
<dbReference type="PANTHER" id="PTHR43214:SF24">
    <property type="entry name" value="TRANSCRIPTIONAL REGULATORY PROTEIN NARL-RELATED"/>
    <property type="match status" value="1"/>
</dbReference>
<dbReference type="RefSeq" id="WP_344509233.1">
    <property type="nucleotide sequence ID" value="NZ_BAAAQD010000021.1"/>
</dbReference>
<accession>A0ABP4MUC6</accession>
<dbReference type="PANTHER" id="PTHR43214">
    <property type="entry name" value="TWO-COMPONENT RESPONSE REGULATOR"/>
    <property type="match status" value="1"/>
</dbReference>
<dbReference type="SUPFAM" id="SSF46894">
    <property type="entry name" value="C-terminal effector domain of the bipartite response regulators"/>
    <property type="match status" value="1"/>
</dbReference>
<feature type="modified residue" description="4-aspartylphosphate" evidence="5">
    <location>
        <position position="50"/>
    </location>
</feature>
<keyword evidence="3" id="KW-0238">DNA-binding</keyword>
<dbReference type="SMART" id="SM00421">
    <property type="entry name" value="HTH_LUXR"/>
    <property type="match status" value="1"/>
</dbReference>
<keyword evidence="2" id="KW-0805">Transcription regulation</keyword>
<feature type="region of interest" description="Disordered" evidence="6">
    <location>
        <begin position="180"/>
        <end position="201"/>
    </location>
</feature>
<dbReference type="Proteomes" id="UP001501470">
    <property type="component" value="Unassembled WGS sequence"/>
</dbReference>
<reference evidence="9" key="1">
    <citation type="journal article" date="2019" name="Int. J. Syst. Evol. Microbiol.">
        <title>The Global Catalogue of Microorganisms (GCM) 10K type strain sequencing project: providing services to taxonomists for standard genome sequencing and annotation.</title>
        <authorList>
            <consortium name="The Broad Institute Genomics Platform"/>
            <consortium name="The Broad Institute Genome Sequencing Center for Infectious Disease"/>
            <person name="Wu L."/>
            <person name="Ma J."/>
        </authorList>
    </citation>
    <scope>NUCLEOTIDE SEQUENCE [LARGE SCALE GENOMIC DNA]</scope>
    <source>
        <strain evidence="9">JCM 15933</strain>
    </source>
</reference>
<dbReference type="InterPro" id="IPR001789">
    <property type="entry name" value="Sig_transdc_resp-reg_receiver"/>
</dbReference>
<dbReference type="Gene3D" id="3.40.50.2300">
    <property type="match status" value="1"/>
</dbReference>
<keyword evidence="4" id="KW-0804">Transcription</keyword>
<dbReference type="InterPro" id="IPR039420">
    <property type="entry name" value="WalR-like"/>
</dbReference>
<evidence type="ECO:0000256" key="4">
    <source>
        <dbReference type="ARBA" id="ARBA00023163"/>
    </source>
</evidence>
<dbReference type="PRINTS" id="PR00038">
    <property type="entry name" value="HTHLUXR"/>
</dbReference>
<organism evidence="8 9">
    <name type="scientific">Dactylosporangium maewongense</name>
    <dbReference type="NCBI Taxonomy" id="634393"/>
    <lineage>
        <taxon>Bacteria</taxon>
        <taxon>Bacillati</taxon>
        <taxon>Actinomycetota</taxon>
        <taxon>Actinomycetes</taxon>
        <taxon>Micromonosporales</taxon>
        <taxon>Micromonosporaceae</taxon>
        <taxon>Dactylosporangium</taxon>
    </lineage>
</organism>
<evidence type="ECO:0000256" key="3">
    <source>
        <dbReference type="ARBA" id="ARBA00023125"/>
    </source>
</evidence>
<comment type="caution">
    <text evidence="8">The sequence shown here is derived from an EMBL/GenBank/DDBJ whole genome shotgun (WGS) entry which is preliminary data.</text>
</comment>
<dbReference type="InterPro" id="IPR011006">
    <property type="entry name" value="CheY-like_superfamily"/>
</dbReference>